<reference evidence="1" key="1">
    <citation type="submission" date="2014-09" db="EMBL/GenBank/DDBJ databases">
        <authorList>
            <person name="Magalhaes I.L.F."/>
            <person name="Oliveira U."/>
            <person name="Santos F.R."/>
            <person name="Vidigal T.H.D.A."/>
            <person name="Brescovit A.D."/>
            <person name="Santos A.J."/>
        </authorList>
    </citation>
    <scope>NUCLEOTIDE SEQUENCE</scope>
    <source>
        <tissue evidence="1">Shoot tissue taken approximately 20 cm above the soil surface</tissue>
    </source>
</reference>
<organism evidence="1">
    <name type="scientific">Arundo donax</name>
    <name type="common">Giant reed</name>
    <name type="synonym">Donax arundinaceus</name>
    <dbReference type="NCBI Taxonomy" id="35708"/>
    <lineage>
        <taxon>Eukaryota</taxon>
        <taxon>Viridiplantae</taxon>
        <taxon>Streptophyta</taxon>
        <taxon>Embryophyta</taxon>
        <taxon>Tracheophyta</taxon>
        <taxon>Spermatophyta</taxon>
        <taxon>Magnoliopsida</taxon>
        <taxon>Liliopsida</taxon>
        <taxon>Poales</taxon>
        <taxon>Poaceae</taxon>
        <taxon>PACMAD clade</taxon>
        <taxon>Arundinoideae</taxon>
        <taxon>Arundineae</taxon>
        <taxon>Arundo</taxon>
    </lineage>
</organism>
<dbReference type="EMBL" id="GBRH01282167">
    <property type="protein sequence ID" value="JAD15728.1"/>
    <property type="molecule type" value="Transcribed_RNA"/>
</dbReference>
<reference evidence="1" key="2">
    <citation type="journal article" date="2015" name="Data Brief">
        <title>Shoot transcriptome of the giant reed, Arundo donax.</title>
        <authorList>
            <person name="Barrero R.A."/>
            <person name="Guerrero F.D."/>
            <person name="Moolhuijzen P."/>
            <person name="Goolsby J.A."/>
            <person name="Tidwell J."/>
            <person name="Bellgard S.E."/>
            <person name="Bellgard M.I."/>
        </authorList>
    </citation>
    <scope>NUCLEOTIDE SEQUENCE</scope>
    <source>
        <tissue evidence="1">Shoot tissue taken approximately 20 cm above the soil surface</tissue>
    </source>
</reference>
<sequence>MSHTHLPNFHAERKYIKFQDTQANAMKQGAAPGTMEKFEHGQRMKEDKNKDVDTVASDFIKHKHRAWALQKSTTMYPPS</sequence>
<name>A0A0A8XSI3_ARUDO</name>
<accession>A0A0A8XSI3</accession>
<evidence type="ECO:0000313" key="1">
    <source>
        <dbReference type="EMBL" id="JAD15728.1"/>
    </source>
</evidence>
<dbReference type="AlphaFoldDB" id="A0A0A8XSI3"/>
<proteinExistence type="predicted"/>
<protein>
    <submittedName>
        <fullName evidence="1">Uncharacterized protein</fullName>
    </submittedName>
</protein>